<feature type="binding site" evidence="10">
    <location>
        <position position="485"/>
    </location>
    <ligand>
        <name>L-glutamate</name>
        <dbReference type="ChEBI" id="CHEBI:29985"/>
    </ligand>
</feature>
<keyword evidence="6 11" id="KW-0865">Zymogen</keyword>
<dbReference type="InterPro" id="IPR043137">
    <property type="entry name" value="GGT_ssub_C"/>
</dbReference>
<evidence type="ECO:0000256" key="8">
    <source>
        <dbReference type="ARBA" id="ARBA00047417"/>
    </source>
</evidence>
<comment type="catalytic activity">
    <reaction evidence="2 11">
        <text>glutathione + H2O = L-cysteinylglycine + L-glutamate</text>
        <dbReference type="Rhea" id="RHEA:28807"/>
        <dbReference type="ChEBI" id="CHEBI:15377"/>
        <dbReference type="ChEBI" id="CHEBI:29985"/>
        <dbReference type="ChEBI" id="CHEBI:57925"/>
        <dbReference type="ChEBI" id="CHEBI:61694"/>
        <dbReference type="EC" id="3.4.19.13"/>
    </reaction>
</comment>
<keyword evidence="4 11" id="KW-0808">Transferase</keyword>
<evidence type="ECO:0000313" key="12">
    <source>
        <dbReference type="EMBL" id="NQV64653.1"/>
    </source>
</evidence>
<comment type="PTM">
    <text evidence="11">Cleaved by autocatalysis into a large and a small subunit.</text>
</comment>
<comment type="pathway">
    <text evidence="11">Sulfur metabolism; glutathione metabolism.</text>
</comment>
<organism evidence="12 13">
    <name type="scientific">SAR86 cluster bacterium</name>
    <dbReference type="NCBI Taxonomy" id="2030880"/>
    <lineage>
        <taxon>Bacteria</taxon>
        <taxon>Pseudomonadati</taxon>
        <taxon>Pseudomonadota</taxon>
        <taxon>Gammaproteobacteria</taxon>
        <taxon>SAR86 cluster</taxon>
    </lineage>
</organism>
<dbReference type="EC" id="3.4.19.13" evidence="11"/>
<comment type="catalytic activity">
    <reaction evidence="8 11">
        <text>an N-terminal (5-L-glutamyl)-[peptide] + an alpha-amino acid = 5-L-glutamyl amino acid + an N-terminal L-alpha-aminoacyl-[peptide]</text>
        <dbReference type="Rhea" id="RHEA:23904"/>
        <dbReference type="Rhea" id="RHEA-COMP:9780"/>
        <dbReference type="Rhea" id="RHEA-COMP:9795"/>
        <dbReference type="ChEBI" id="CHEBI:77644"/>
        <dbReference type="ChEBI" id="CHEBI:78597"/>
        <dbReference type="ChEBI" id="CHEBI:78599"/>
        <dbReference type="ChEBI" id="CHEBI:78608"/>
        <dbReference type="EC" id="2.3.2.2"/>
    </reaction>
</comment>
<dbReference type="PANTHER" id="PTHR43199:SF1">
    <property type="entry name" value="GLUTATHIONE HYDROLASE PROENZYME"/>
    <property type="match status" value="1"/>
</dbReference>
<dbReference type="SUPFAM" id="SSF56235">
    <property type="entry name" value="N-terminal nucleophile aminohydrolases (Ntn hydrolases)"/>
    <property type="match status" value="1"/>
</dbReference>
<dbReference type="GO" id="GO:0006751">
    <property type="term" value="P:glutathione catabolic process"/>
    <property type="evidence" value="ECO:0007669"/>
    <property type="project" value="UniProtKB-UniRule"/>
</dbReference>
<evidence type="ECO:0000256" key="7">
    <source>
        <dbReference type="ARBA" id="ARBA00023315"/>
    </source>
</evidence>
<dbReference type="EC" id="2.3.2.2" evidence="11"/>
<keyword evidence="5 11" id="KW-0378">Hydrolase</keyword>
<dbReference type="AlphaFoldDB" id="A0A972VUU3"/>
<feature type="binding site" evidence="10">
    <location>
        <begin position="463"/>
        <end position="464"/>
    </location>
    <ligand>
        <name>L-glutamate</name>
        <dbReference type="ChEBI" id="CHEBI:29985"/>
    </ligand>
</feature>
<reference evidence="12" key="1">
    <citation type="submission" date="2020-05" db="EMBL/GenBank/DDBJ databases">
        <title>Sulfur intermediates as new biogeochemical hubs in an aquatic model microbial ecosystem.</title>
        <authorList>
            <person name="Vigneron A."/>
        </authorList>
    </citation>
    <scope>NUCLEOTIDE SEQUENCE</scope>
    <source>
        <strain evidence="12">Bin.250</strain>
    </source>
</reference>
<evidence type="ECO:0000256" key="9">
    <source>
        <dbReference type="PIRSR" id="PIRSR600101-1"/>
    </source>
</evidence>
<evidence type="ECO:0000256" key="10">
    <source>
        <dbReference type="PIRSR" id="PIRSR600101-2"/>
    </source>
</evidence>
<dbReference type="InterPro" id="IPR043138">
    <property type="entry name" value="GGT_lsub"/>
</dbReference>
<proteinExistence type="inferred from homology"/>
<keyword evidence="11" id="KW-0317">Glutathione biosynthesis</keyword>
<dbReference type="Gene3D" id="3.60.20.40">
    <property type="match status" value="1"/>
</dbReference>
<feature type="active site" description="Nucleophile" evidence="9">
    <location>
        <position position="392"/>
    </location>
</feature>
<comment type="catalytic activity">
    <reaction evidence="1 11">
        <text>an S-substituted glutathione + H2O = an S-substituted L-cysteinylglycine + L-glutamate</text>
        <dbReference type="Rhea" id="RHEA:59468"/>
        <dbReference type="ChEBI" id="CHEBI:15377"/>
        <dbReference type="ChEBI" id="CHEBI:29985"/>
        <dbReference type="ChEBI" id="CHEBI:90779"/>
        <dbReference type="ChEBI" id="CHEBI:143103"/>
        <dbReference type="EC" id="3.4.19.13"/>
    </reaction>
</comment>
<dbReference type="GO" id="GO:0036374">
    <property type="term" value="F:glutathione hydrolase activity"/>
    <property type="evidence" value="ECO:0007669"/>
    <property type="project" value="UniProtKB-UniRule"/>
</dbReference>
<keyword evidence="7 11" id="KW-0012">Acyltransferase</keyword>
<dbReference type="NCBIfam" id="TIGR00066">
    <property type="entry name" value="g_glut_trans"/>
    <property type="match status" value="1"/>
</dbReference>
<feature type="binding site" evidence="10">
    <location>
        <position position="434"/>
    </location>
    <ligand>
        <name>L-glutamate</name>
        <dbReference type="ChEBI" id="CHEBI:29985"/>
    </ligand>
</feature>
<dbReference type="GO" id="GO:0006750">
    <property type="term" value="P:glutathione biosynthetic process"/>
    <property type="evidence" value="ECO:0007669"/>
    <property type="project" value="UniProtKB-KW"/>
</dbReference>
<protein>
    <recommendedName>
        <fullName evidence="11">Glutathione hydrolase proenzyme</fullName>
        <ecNumber evidence="11">2.3.2.2</ecNumber>
        <ecNumber evidence="11">3.4.19.13</ecNumber>
    </recommendedName>
    <component>
        <recommendedName>
            <fullName evidence="11">Glutathione hydrolase large chain</fullName>
        </recommendedName>
    </component>
    <component>
        <recommendedName>
            <fullName evidence="11">Glutathione hydrolase small chain</fullName>
        </recommendedName>
    </component>
</protein>
<evidence type="ECO:0000256" key="1">
    <source>
        <dbReference type="ARBA" id="ARBA00001049"/>
    </source>
</evidence>
<dbReference type="InterPro" id="IPR051792">
    <property type="entry name" value="GGT_bact"/>
</dbReference>
<name>A0A972VUU3_9GAMM</name>
<comment type="similarity">
    <text evidence="3 11">Belongs to the gamma-glutamyltransferase family.</text>
</comment>
<evidence type="ECO:0000313" key="13">
    <source>
        <dbReference type="Proteomes" id="UP000754644"/>
    </source>
</evidence>
<dbReference type="InterPro" id="IPR000101">
    <property type="entry name" value="GGT_peptidase"/>
</dbReference>
<dbReference type="InterPro" id="IPR029055">
    <property type="entry name" value="Ntn_hydrolases_N"/>
</dbReference>
<dbReference type="Pfam" id="PF01019">
    <property type="entry name" value="G_glu_transpept"/>
    <property type="match status" value="1"/>
</dbReference>
<evidence type="ECO:0000256" key="3">
    <source>
        <dbReference type="ARBA" id="ARBA00009381"/>
    </source>
</evidence>
<comment type="caution">
    <text evidence="12">The sequence shown here is derived from an EMBL/GenBank/DDBJ whole genome shotgun (WGS) entry which is preliminary data.</text>
</comment>
<accession>A0A972VUU3</accession>
<evidence type="ECO:0000256" key="2">
    <source>
        <dbReference type="ARBA" id="ARBA00001089"/>
    </source>
</evidence>
<evidence type="ECO:0000256" key="11">
    <source>
        <dbReference type="RuleBase" id="RU368036"/>
    </source>
</evidence>
<gene>
    <name evidence="12" type="primary">ggt</name>
    <name evidence="12" type="ORF">HQ497_04735</name>
</gene>
<evidence type="ECO:0000256" key="5">
    <source>
        <dbReference type="ARBA" id="ARBA00022801"/>
    </source>
</evidence>
<feature type="binding site" evidence="10">
    <location>
        <position position="118"/>
    </location>
    <ligand>
        <name>L-glutamate</name>
        <dbReference type="ChEBI" id="CHEBI:29985"/>
    </ligand>
</feature>
<dbReference type="EMBL" id="JABMOJ010000171">
    <property type="protein sequence ID" value="NQV64653.1"/>
    <property type="molecule type" value="Genomic_DNA"/>
</dbReference>
<comment type="subunit">
    <text evidence="11">This enzyme consists of two polypeptide chains, which are synthesized in precursor form from a single polypeptide.</text>
</comment>
<sequence length="583" mass="62041">MAEVCVKQSQLRAGVLSVSLPVSLPVSLLVLLLVSSLASVAFGANAPTFANNGMVVSANAMSSEIGKQVLQDGGSAVDAAVATAFALAVTHPTAGNIGGGGFLIYRPAKGEPTAYDFREVGPGASNPEMWLVDGEYNFQKHHMSYASVGVPGTVAGLHLAWQAEGRLPWKQLIEPAIALAKNGIVITQGLAQSIKRNLPRMEKYPASVAKFTNQGVPYEAGDLWVQADLAESLQRIADQGPAGFYRGKTAELLVAEMQANGGLITLEDLANYTAKVRQPVIGQYRGYDVISMPPPSSGGTTLVEMLNMLEGYDLTEMGFGSADALHVMTESMRRAYNDRARYLGDPDYNADMPLDRLLSKDYATDLRNTIDLKKASVSNPEAFNLLKESPETTHFSVVDKDRNAVSLTYTLEWGYGSGIVVPGAGFLLNNEMGDFNAAPGLTNDQGLIGTPANLAEPGKRMLSSMTPTILAKDGKLFMVTGTPGGRTIINTVLQTILNVVDHGMNAQAAVDAGRIHHQWMPDVLSYEAQGFSPDTLKALEARGHALNQKVNQGAAEVIVNNVEAGVLEGGVDRRVPDGGIAVW</sequence>
<dbReference type="GO" id="GO:0103068">
    <property type="term" value="F:leukotriene C4 gamma-glutamyl transferase activity"/>
    <property type="evidence" value="ECO:0007669"/>
    <property type="project" value="UniProtKB-EC"/>
</dbReference>
<evidence type="ECO:0000256" key="6">
    <source>
        <dbReference type="ARBA" id="ARBA00023145"/>
    </source>
</evidence>
<evidence type="ECO:0000256" key="4">
    <source>
        <dbReference type="ARBA" id="ARBA00022679"/>
    </source>
</evidence>
<dbReference type="Gene3D" id="1.10.246.130">
    <property type="match status" value="1"/>
</dbReference>
<dbReference type="PANTHER" id="PTHR43199">
    <property type="entry name" value="GLUTATHIONE HYDROLASE"/>
    <property type="match status" value="1"/>
</dbReference>
<dbReference type="PRINTS" id="PR01210">
    <property type="entry name" value="GGTRANSPTASE"/>
</dbReference>
<dbReference type="Proteomes" id="UP000754644">
    <property type="component" value="Unassembled WGS sequence"/>
</dbReference>